<dbReference type="SUPFAM" id="SSF48264">
    <property type="entry name" value="Cytochrome P450"/>
    <property type="match status" value="1"/>
</dbReference>
<dbReference type="AlphaFoldDB" id="A0A1L9PTY6"/>
<evidence type="ECO:0000256" key="3">
    <source>
        <dbReference type="ARBA" id="ARBA00023002"/>
    </source>
</evidence>
<dbReference type="PRINTS" id="PR00385">
    <property type="entry name" value="P450"/>
</dbReference>
<keyword evidence="7" id="KW-0732">Signal</keyword>
<dbReference type="InterPro" id="IPR017972">
    <property type="entry name" value="Cyt_P450_CS"/>
</dbReference>
<dbReference type="OrthoDB" id="1103324at2759"/>
<dbReference type="InterPro" id="IPR001128">
    <property type="entry name" value="Cyt_P450"/>
</dbReference>
<dbReference type="GO" id="GO:0016705">
    <property type="term" value="F:oxidoreductase activity, acting on paired donors, with incorporation or reduction of molecular oxygen"/>
    <property type="evidence" value="ECO:0007669"/>
    <property type="project" value="InterPro"/>
</dbReference>
<dbReference type="Pfam" id="PF00067">
    <property type="entry name" value="p450"/>
    <property type="match status" value="1"/>
</dbReference>
<dbReference type="CDD" id="cd11065">
    <property type="entry name" value="CYP64-like"/>
    <property type="match status" value="1"/>
</dbReference>
<dbReference type="InterPro" id="IPR002401">
    <property type="entry name" value="Cyt_P450_E_grp-I"/>
</dbReference>
<keyword evidence="5 6" id="KW-0349">Heme</keyword>
<reference evidence="9" key="1">
    <citation type="journal article" date="2017" name="Genome Biol.">
        <title>Comparative genomics reveals high biological diversity and specific adaptations in the industrially and medically important fungal genus Aspergillus.</title>
        <authorList>
            <person name="de Vries R.P."/>
            <person name="Riley R."/>
            <person name="Wiebenga A."/>
            <person name="Aguilar-Osorio G."/>
            <person name="Amillis S."/>
            <person name="Uchima C.A."/>
            <person name="Anderluh G."/>
            <person name="Asadollahi M."/>
            <person name="Askin M."/>
            <person name="Barry K."/>
            <person name="Battaglia E."/>
            <person name="Bayram O."/>
            <person name="Benocci T."/>
            <person name="Braus-Stromeyer S.A."/>
            <person name="Caldana C."/>
            <person name="Canovas D."/>
            <person name="Cerqueira G.C."/>
            <person name="Chen F."/>
            <person name="Chen W."/>
            <person name="Choi C."/>
            <person name="Clum A."/>
            <person name="Dos Santos R.A."/>
            <person name="Damasio A.R."/>
            <person name="Diallinas G."/>
            <person name="Emri T."/>
            <person name="Fekete E."/>
            <person name="Flipphi M."/>
            <person name="Freyberg S."/>
            <person name="Gallo A."/>
            <person name="Gournas C."/>
            <person name="Habgood R."/>
            <person name="Hainaut M."/>
            <person name="Harispe M.L."/>
            <person name="Henrissat B."/>
            <person name="Hilden K.S."/>
            <person name="Hope R."/>
            <person name="Hossain A."/>
            <person name="Karabika E."/>
            <person name="Karaffa L."/>
            <person name="Karanyi Z."/>
            <person name="Krasevec N."/>
            <person name="Kuo A."/>
            <person name="Kusch H."/>
            <person name="LaButti K."/>
            <person name="Lagendijk E.L."/>
            <person name="Lapidus A."/>
            <person name="Levasseur A."/>
            <person name="Lindquist E."/>
            <person name="Lipzen A."/>
            <person name="Logrieco A.F."/>
            <person name="MacCabe A."/>
            <person name="Maekelae M.R."/>
            <person name="Malavazi I."/>
            <person name="Melin P."/>
            <person name="Meyer V."/>
            <person name="Mielnichuk N."/>
            <person name="Miskei M."/>
            <person name="Molnar A.P."/>
            <person name="Mule G."/>
            <person name="Ngan C.Y."/>
            <person name="Orejas M."/>
            <person name="Orosz E."/>
            <person name="Ouedraogo J.P."/>
            <person name="Overkamp K.M."/>
            <person name="Park H.-S."/>
            <person name="Perrone G."/>
            <person name="Piumi F."/>
            <person name="Punt P.J."/>
            <person name="Ram A.F."/>
            <person name="Ramon A."/>
            <person name="Rauscher S."/>
            <person name="Record E."/>
            <person name="Riano-Pachon D.M."/>
            <person name="Robert V."/>
            <person name="Roehrig J."/>
            <person name="Ruller R."/>
            <person name="Salamov A."/>
            <person name="Salih N.S."/>
            <person name="Samson R.A."/>
            <person name="Sandor E."/>
            <person name="Sanguinetti M."/>
            <person name="Schuetze T."/>
            <person name="Sepcic K."/>
            <person name="Shelest E."/>
            <person name="Sherlock G."/>
            <person name="Sophianopoulou V."/>
            <person name="Squina F.M."/>
            <person name="Sun H."/>
            <person name="Susca A."/>
            <person name="Todd R.B."/>
            <person name="Tsang A."/>
            <person name="Unkles S.E."/>
            <person name="van de Wiele N."/>
            <person name="van Rossen-Uffink D."/>
            <person name="Oliveira J.V."/>
            <person name="Vesth T.C."/>
            <person name="Visser J."/>
            <person name="Yu J.-H."/>
            <person name="Zhou M."/>
            <person name="Andersen M.R."/>
            <person name="Archer D.B."/>
            <person name="Baker S.E."/>
            <person name="Benoit I."/>
            <person name="Brakhage A.A."/>
            <person name="Braus G.H."/>
            <person name="Fischer R."/>
            <person name="Frisvad J.C."/>
            <person name="Goldman G.H."/>
            <person name="Houbraken J."/>
            <person name="Oakley B."/>
            <person name="Pocsi I."/>
            <person name="Scazzocchio C."/>
            <person name="Seiboth B."/>
            <person name="vanKuyk P.A."/>
            <person name="Wortman J."/>
            <person name="Dyer P.S."/>
            <person name="Grigoriev I.V."/>
        </authorList>
    </citation>
    <scope>NUCLEOTIDE SEQUENCE [LARGE SCALE GENOMIC DNA]</scope>
    <source>
        <strain evidence="9">CBS 583.65</strain>
    </source>
</reference>
<feature type="signal peptide" evidence="7">
    <location>
        <begin position="1"/>
        <end position="21"/>
    </location>
</feature>
<dbReference type="EMBL" id="KV878132">
    <property type="protein sequence ID" value="OJJ04892.1"/>
    <property type="molecule type" value="Genomic_DNA"/>
</dbReference>
<comment type="cofactor">
    <cofactor evidence="5">
        <name>heme</name>
        <dbReference type="ChEBI" id="CHEBI:30413"/>
    </cofactor>
</comment>
<keyword evidence="4 5" id="KW-0408">Iron</keyword>
<dbReference type="RefSeq" id="XP_040670654.1">
    <property type="nucleotide sequence ID" value="XM_040810459.1"/>
</dbReference>
<keyword evidence="3 6" id="KW-0560">Oxidoreductase</keyword>
<proteinExistence type="inferred from homology"/>
<dbReference type="STRING" id="1036611.A0A1L9PTY6"/>
<evidence type="ECO:0000256" key="1">
    <source>
        <dbReference type="ARBA" id="ARBA00010617"/>
    </source>
</evidence>
<dbReference type="PANTHER" id="PTHR46300:SF8">
    <property type="entry name" value="CYTOCHROME P450 2E1"/>
    <property type="match status" value="1"/>
</dbReference>
<evidence type="ECO:0000313" key="9">
    <source>
        <dbReference type="Proteomes" id="UP000184073"/>
    </source>
</evidence>
<dbReference type="PROSITE" id="PS00086">
    <property type="entry name" value="CYTOCHROME_P450"/>
    <property type="match status" value="1"/>
</dbReference>
<dbReference type="InterPro" id="IPR036396">
    <property type="entry name" value="Cyt_P450_sf"/>
</dbReference>
<dbReference type="PRINTS" id="PR00463">
    <property type="entry name" value="EP450I"/>
</dbReference>
<dbReference type="PANTHER" id="PTHR46300">
    <property type="entry name" value="P450, PUTATIVE (EUROFUNG)-RELATED-RELATED"/>
    <property type="match status" value="1"/>
</dbReference>
<feature type="binding site" description="axial binding residue" evidence="5">
    <location>
        <position position="435"/>
    </location>
    <ligand>
        <name>heme</name>
        <dbReference type="ChEBI" id="CHEBI:30413"/>
    </ligand>
    <ligandPart>
        <name>Fe</name>
        <dbReference type="ChEBI" id="CHEBI:18248"/>
    </ligandPart>
</feature>
<evidence type="ECO:0000256" key="4">
    <source>
        <dbReference type="ARBA" id="ARBA00023004"/>
    </source>
</evidence>
<dbReference type="GO" id="GO:0005506">
    <property type="term" value="F:iron ion binding"/>
    <property type="evidence" value="ECO:0007669"/>
    <property type="project" value="InterPro"/>
</dbReference>
<dbReference type="VEuPathDB" id="FungiDB:ASPVEDRAFT_31321"/>
<dbReference type="GO" id="GO:0004497">
    <property type="term" value="F:monooxygenase activity"/>
    <property type="evidence" value="ECO:0007669"/>
    <property type="project" value="UniProtKB-KW"/>
</dbReference>
<evidence type="ECO:0000256" key="5">
    <source>
        <dbReference type="PIRSR" id="PIRSR602401-1"/>
    </source>
</evidence>
<organism evidence="8 9">
    <name type="scientific">Aspergillus versicolor CBS 583.65</name>
    <dbReference type="NCBI Taxonomy" id="1036611"/>
    <lineage>
        <taxon>Eukaryota</taxon>
        <taxon>Fungi</taxon>
        <taxon>Dikarya</taxon>
        <taxon>Ascomycota</taxon>
        <taxon>Pezizomycotina</taxon>
        <taxon>Eurotiomycetes</taxon>
        <taxon>Eurotiomycetidae</taxon>
        <taxon>Eurotiales</taxon>
        <taxon>Aspergillaceae</taxon>
        <taxon>Aspergillus</taxon>
        <taxon>Aspergillus subgen. Nidulantes</taxon>
    </lineage>
</organism>
<dbReference type="InterPro" id="IPR050364">
    <property type="entry name" value="Cytochrome_P450_fung"/>
</dbReference>
<dbReference type="GO" id="GO:0020037">
    <property type="term" value="F:heme binding"/>
    <property type="evidence" value="ECO:0007669"/>
    <property type="project" value="InterPro"/>
</dbReference>
<keyword evidence="2 5" id="KW-0479">Metal-binding</keyword>
<name>A0A1L9PTY6_ASPVE</name>
<keyword evidence="6" id="KW-0503">Monooxygenase</keyword>
<accession>A0A1L9PTY6</accession>
<evidence type="ECO:0000256" key="7">
    <source>
        <dbReference type="SAM" id="SignalP"/>
    </source>
</evidence>
<dbReference type="GeneID" id="63725970"/>
<evidence type="ECO:0000313" key="8">
    <source>
        <dbReference type="EMBL" id="OJJ04892.1"/>
    </source>
</evidence>
<dbReference type="Proteomes" id="UP000184073">
    <property type="component" value="Unassembled WGS sequence"/>
</dbReference>
<gene>
    <name evidence="8" type="ORF">ASPVEDRAFT_31321</name>
</gene>
<dbReference type="Gene3D" id="1.10.630.10">
    <property type="entry name" value="Cytochrome P450"/>
    <property type="match status" value="1"/>
</dbReference>
<evidence type="ECO:0000256" key="6">
    <source>
        <dbReference type="RuleBase" id="RU000461"/>
    </source>
</evidence>
<feature type="chain" id="PRO_5012228369" description="Cytochrome P450" evidence="7">
    <location>
        <begin position="22"/>
        <end position="514"/>
    </location>
</feature>
<keyword evidence="9" id="KW-1185">Reference proteome</keyword>
<evidence type="ECO:0008006" key="10">
    <source>
        <dbReference type="Google" id="ProtNLM"/>
    </source>
</evidence>
<sequence length="514" mass="58422">MIYAYLFALLAALLLWKKRDTKQPGTPIPGPPGTPILGNLLDIPPKHSWLKFKKWADKYGPIFQLDLAGRKHVVLSTEKIANALLRERGSLYSSREYLPFASGLLSHNLRPLFLPYNDLWRKGRKLMHQLTTNTAASSYEPVQDYESKRLLASLLKNPAAYEKWFELYASSVVYRIGFGRWIETGDEPDFKRIIGVGKTVERVASPGAYLVDSFPVLNILPSFLAPFKREAARLHAEELGLFRKLQQDVRDDIDKGQGSRSFTKTFLDNKEGYGLSDDEAAYVIGTLFEAGSGTTAAAMMSFCLAMVHHPEWQVKMQTEIDDQVGDRIPEFSDIPNLPTVRAVIKEVLRWRPVTAGNVPHQLIQDDSYNGHFFPKGTVFHANQWAIHRDAGIYPDPETFRPERWLERGYPTYQEPLTKFPNMQNYSCFGFGRRICPGQSIAERSLNILTARIAWAMTLRCKRDASGKDILPPLYDYRAGFNVQPERFGFDVVARSSERERQVEAISDQARLARG</sequence>
<evidence type="ECO:0000256" key="2">
    <source>
        <dbReference type="ARBA" id="ARBA00022723"/>
    </source>
</evidence>
<protein>
    <recommendedName>
        <fullName evidence="10">Cytochrome P450</fullName>
    </recommendedName>
</protein>
<comment type="similarity">
    <text evidence="1 6">Belongs to the cytochrome P450 family.</text>
</comment>